<gene>
    <name evidence="1" type="ORF">BOTBODRAFT_120994</name>
</gene>
<evidence type="ECO:0000313" key="2">
    <source>
        <dbReference type="Proteomes" id="UP000027195"/>
    </source>
</evidence>
<dbReference type="HOGENOM" id="CLU_048353_0_1_1"/>
<organism evidence="1 2">
    <name type="scientific">Botryobasidium botryosum (strain FD-172 SS1)</name>
    <dbReference type="NCBI Taxonomy" id="930990"/>
    <lineage>
        <taxon>Eukaryota</taxon>
        <taxon>Fungi</taxon>
        <taxon>Dikarya</taxon>
        <taxon>Basidiomycota</taxon>
        <taxon>Agaricomycotina</taxon>
        <taxon>Agaricomycetes</taxon>
        <taxon>Cantharellales</taxon>
        <taxon>Botryobasidiaceae</taxon>
        <taxon>Botryobasidium</taxon>
    </lineage>
</organism>
<name>A0A067M4N0_BOTB1</name>
<accession>A0A067M4N0</accession>
<dbReference type="EMBL" id="KL198123">
    <property type="protein sequence ID" value="KDQ06802.1"/>
    <property type="molecule type" value="Genomic_DNA"/>
</dbReference>
<keyword evidence="2" id="KW-1185">Reference proteome</keyword>
<proteinExistence type="predicted"/>
<dbReference type="Gene3D" id="3.40.50.1820">
    <property type="entry name" value="alpha/beta hydrolase"/>
    <property type="match status" value="1"/>
</dbReference>
<sequence length="301" mass="33839">MSSTRLLIPHPLQPECLIVGDLERRVPHEPTKGRKLALKVGYWYLRRRVQTANTHHRHRDYLFQKRLARALPMDSFRFDFRGNNETPGAWGLANFPSDVEDIRAVVAHLTSQGGPFGYSLELVVAHSRGSVSALKWLCTAEEGRNLGAYVNVAARFRMEVRMLSYASAYYAPDFAAKGYHEWKATVLGKPVSQRVYPSDIDAFASWDTGYLWTKTPPGVHVLTLQGLADKVVHPYDSILLSQAMSGRTPGTHVLHVVENADHNFISCFNEVIETILAWWDEKEKGLLKDGIWGAGLGRGKL</sequence>
<evidence type="ECO:0008006" key="3">
    <source>
        <dbReference type="Google" id="ProtNLM"/>
    </source>
</evidence>
<dbReference type="SUPFAM" id="SSF53474">
    <property type="entry name" value="alpha/beta-Hydrolases"/>
    <property type="match status" value="1"/>
</dbReference>
<dbReference type="AlphaFoldDB" id="A0A067M4N0"/>
<dbReference type="OrthoDB" id="9988524at2759"/>
<reference evidence="2" key="1">
    <citation type="journal article" date="2014" name="Proc. Natl. Acad. Sci. U.S.A.">
        <title>Extensive sampling of basidiomycete genomes demonstrates inadequacy of the white-rot/brown-rot paradigm for wood decay fungi.</title>
        <authorList>
            <person name="Riley R."/>
            <person name="Salamov A.A."/>
            <person name="Brown D.W."/>
            <person name="Nagy L.G."/>
            <person name="Floudas D."/>
            <person name="Held B.W."/>
            <person name="Levasseur A."/>
            <person name="Lombard V."/>
            <person name="Morin E."/>
            <person name="Otillar R."/>
            <person name="Lindquist E.A."/>
            <person name="Sun H."/>
            <person name="LaButti K.M."/>
            <person name="Schmutz J."/>
            <person name="Jabbour D."/>
            <person name="Luo H."/>
            <person name="Baker S.E."/>
            <person name="Pisabarro A.G."/>
            <person name="Walton J.D."/>
            <person name="Blanchette R.A."/>
            <person name="Henrissat B."/>
            <person name="Martin F."/>
            <person name="Cullen D."/>
            <person name="Hibbett D.S."/>
            <person name="Grigoriev I.V."/>
        </authorList>
    </citation>
    <scope>NUCLEOTIDE SEQUENCE [LARGE SCALE GENOMIC DNA]</scope>
    <source>
        <strain evidence="2">FD-172 SS1</strain>
    </source>
</reference>
<dbReference type="Proteomes" id="UP000027195">
    <property type="component" value="Unassembled WGS sequence"/>
</dbReference>
<dbReference type="InterPro" id="IPR029058">
    <property type="entry name" value="AB_hydrolase_fold"/>
</dbReference>
<protein>
    <recommendedName>
        <fullName evidence="3">Peptidase S9 prolyl oligopeptidase catalytic domain-containing protein</fullName>
    </recommendedName>
</protein>
<dbReference type="InParanoid" id="A0A067M4N0"/>
<dbReference type="STRING" id="930990.A0A067M4N0"/>
<evidence type="ECO:0000313" key="1">
    <source>
        <dbReference type="EMBL" id="KDQ06802.1"/>
    </source>
</evidence>